<feature type="signal peptide" evidence="1">
    <location>
        <begin position="1"/>
        <end position="26"/>
    </location>
</feature>
<dbReference type="AlphaFoldDB" id="A0A517YKX4"/>
<accession>A0A517YKX4</accession>
<name>A0A517YKX4_9BACT</name>
<evidence type="ECO:0000256" key="1">
    <source>
        <dbReference type="SAM" id="SignalP"/>
    </source>
</evidence>
<dbReference type="KEGG" id="aagg:ETAA8_60090"/>
<feature type="chain" id="PRO_5021812211" evidence="1">
    <location>
        <begin position="27"/>
        <end position="228"/>
    </location>
</feature>
<proteinExistence type="predicted"/>
<keyword evidence="1" id="KW-0732">Signal</keyword>
<dbReference type="EMBL" id="CP036274">
    <property type="protein sequence ID" value="QDU30860.1"/>
    <property type="molecule type" value="Genomic_DNA"/>
</dbReference>
<dbReference type="Proteomes" id="UP000315017">
    <property type="component" value="Chromosome"/>
</dbReference>
<evidence type="ECO:0000313" key="2">
    <source>
        <dbReference type="EMBL" id="QDU30860.1"/>
    </source>
</evidence>
<gene>
    <name evidence="2" type="ORF">ETAA8_60090</name>
</gene>
<dbReference type="RefSeq" id="WP_145097019.1">
    <property type="nucleotide sequence ID" value="NZ_CP036274.1"/>
</dbReference>
<dbReference type="OrthoDB" id="281207at2"/>
<reference evidence="2 3" key="1">
    <citation type="submission" date="2019-02" db="EMBL/GenBank/DDBJ databases">
        <title>Deep-cultivation of Planctomycetes and their phenomic and genomic characterization uncovers novel biology.</title>
        <authorList>
            <person name="Wiegand S."/>
            <person name="Jogler M."/>
            <person name="Boedeker C."/>
            <person name="Pinto D."/>
            <person name="Vollmers J."/>
            <person name="Rivas-Marin E."/>
            <person name="Kohn T."/>
            <person name="Peeters S.H."/>
            <person name="Heuer A."/>
            <person name="Rast P."/>
            <person name="Oberbeckmann S."/>
            <person name="Bunk B."/>
            <person name="Jeske O."/>
            <person name="Meyerdierks A."/>
            <person name="Storesund J.E."/>
            <person name="Kallscheuer N."/>
            <person name="Luecker S."/>
            <person name="Lage O.M."/>
            <person name="Pohl T."/>
            <person name="Merkel B.J."/>
            <person name="Hornburger P."/>
            <person name="Mueller R.-W."/>
            <person name="Bruemmer F."/>
            <person name="Labrenz M."/>
            <person name="Spormann A.M."/>
            <person name="Op den Camp H."/>
            <person name="Overmann J."/>
            <person name="Amann R."/>
            <person name="Jetten M.S.M."/>
            <person name="Mascher T."/>
            <person name="Medema M.H."/>
            <person name="Devos D.P."/>
            <person name="Kaster A.-K."/>
            <person name="Ovreas L."/>
            <person name="Rohde M."/>
            <person name="Galperin M.Y."/>
            <person name="Jogler C."/>
        </authorList>
    </citation>
    <scope>NUCLEOTIDE SEQUENCE [LARGE SCALE GENOMIC DNA]</scope>
    <source>
        <strain evidence="2 3">ETA_A8</strain>
    </source>
</reference>
<sequence precursor="true">MLCRVFSSVCCSLLVIGSLCPTEARAQDYKVEKIDQAAPADELAPEIAGLLQPTGFKFVKGESRTVCEIWPCKEWPLKGDKVGGDVIYPLQPGQVIGVIRYPRKGGDFRDQDIPPGTYVLRYGQQPVDGAHVGTSPTRDFLLLLPAANDRSPAALEYKPLVAASKETTGATHPAILSLQRLSDSTEALAVRHNEEKEWWIIRFVGKTSQGGKSADQAMELVVVGNAGE</sequence>
<evidence type="ECO:0000313" key="3">
    <source>
        <dbReference type="Proteomes" id="UP000315017"/>
    </source>
</evidence>
<keyword evidence="3" id="KW-1185">Reference proteome</keyword>
<protein>
    <submittedName>
        <fullName evidence="2">Uncharacterized protein</fullName>
    </submittedName>
</protein>
<organism evidence="2 3">
    <name type="scientific">Anatilimnocola aggregata</name>
    <dbReference type="NCBI Taxonomy" id="2528021"/>
    <lineage>
        <taxon>Bacteria</taxon>
        <taxon>Pseudomonadati</taxon>
        <taxon>Planctomycetota</taxon>
        <taxon>Planctomycetia</taxon>
        <taxon>Pirellulales</taxon>
        <taxon>Pirellulaceae</taxon>
        <taxon>Anatilimnocola</taxon>
    </lineage>
</organism>